<feature type="domain" description="HNH nuclease" evidence="1">
    <location>
        <begin position="116"/>
        <end position="192"/>
    </location>
</feature>
<proteinExistence type="predicted"/>
<dbReference type="InterPro" id="IPR057203">
    <property type="entry name" value="DUF7881"/>
</dbReference>
<comment type="caution">
    <text evidence="3">The sequence shown here is derived from an EMBL/GenBank/DDBJ whole genome shotgun (WGS) entry which is preliminary data.</text>
</comment>
<dbReference type="OrthoDB" id="3433692at2759"/>
<dbReference type="EMBL" id="NESQ01000104">
    <property type="protein sequence ID" value="PUU78927.1"/>
    <property type="molecule type" value="Genomic_DNA"/>
</dbReference>
<keyword evidence="4" id="KW-1185">Reference proteome</keyword>
<evidence type="ECO:0000313" key="3">
    <source>
        <dbReference type="EMBL" id="PUU78927.1"/>
    </source>
</evidence>
<reference evidence="3 4" key="1">
    <citation type="submission" date="2017-04" db="EMBL/GenBank/DDBJ databases">
        <title>Draft genome sequence of Tuber borchii Vittad., a whitish edible truffle.</title>
        <authorList>
            <consortium name="DOE Joint Genome Institute"/>
            <person name="Murat C."/>
            <person name="Kuo A."/>
            <person name="Barry K.W."/>
            <person name="Clum A."/>
            <person name="Dockter R.B."/>
            <person name="Fauchery L."/>
            <person name="Iotti M."/>
            <person name="Kohler A."/>
            <person name="Labutti K."/>
            <person name="Lindquist E.A."/>
            <person name="Lipzen A."/>
            <person name="Ohm R.A."/>
            <person name="Wang M."/>
            <person name="Grigoriev I.V."/>
            <person name="Zambonelli A."/>
            <person name="Martin F.M."/>
        </authorList>
    </citation>
    <scope>NUCLEOTIDE SEQUENCE [LARGE SCALE GENOMIC DNA]</scope>
    <source>
        <strain evidence="3 4">Tbo3840</strain>
    </source>
</reference>
<name>A0A2T6ZTV8_TUBBO</name>
<dbReference type="InterPro" id="IPR003615">
    <property type="entry name" value="HNH_nuc"/>
</dbReference>
<evidence type="ECO:0000313" key="4">
    <source>
        <dbReference type="Proteomes" id="UP000244722"/>
    </source>
</evidence>
<sequence length="289" mass="32967">MPVQNRTPWRNVHIYDASDPDKVLDGLLLNNGVTTANFYSMVEIVFIFDQDYTLRDESGINVGRDDHPLQPGKYLIVTAGSITVSDETWLVRAAPVSTSPYPEEFRHAIRERDRGCVMTGRGACGAAVGFFLGLETAYVFPKAYEHHWIKHNYGDWITLQPESRRSINSIQNGLLLWRDLRIHFENYMVSINPDDNYKIICFIYDDNGIAGTYLDKAFIEDPKRPVDQVLRWHFRQAVLANMRGQGAPVFECDFPSDSDILDDIMSGPKASEGMEFEPFTRLAGYRICN</sequence>
<organism evidence="3 4">
    <name type="scientific">Tuber borchii</name>
    <name type="common">White truffle</name>
    <dbReference type="NCBI Taxonomy" id="42251"/>
    <lineage>
        <taxon>Eukaryota</taxon>
        <taxon>Fungi</taxon>
        <taxon>Dikarya</taxon>
        <taxon>Ascomycota</taxon>
        <taxon>Pezizomycotina</taxon>
        <taxon>Pezizomycetes</taxon>
        <taxon>Pezizales</taxon>
        <taxon>Tuberaceae</taxon>
        <taxon>Tuber</taxon>
    </lineage>
</organism>
<dbReference type="Proteomes" id="UP000244722">
    <property type="component" value="Unassembled WGS sequence"/>
</dbReference>
<gene>
    <name evidence="3" type="ORF">B9Z19DRAFT_981082</name>
</gene>
<feature type="domain" description="DUF7881" evidence="2">
    <location>
        <begin position="9"/>
        <end position="83"/>
    </location>
</feature>
<protein>
    <submittedName>
        <fullName evidence="3">Uncharacterized protein</fullName>
    </submittedName>
</protein>
<accession>A0A2T6ZTV8</accession>
<dbReference type="Pfam" id="PF25324">
    <property type="entry name" value="DUF7881"/>
    <property type="match status" value="1"/>
</dbReference>
<evidence type="ECO:0000259" key="1">
    <source>
        <dbReference type="Pfam" id="PF13391"/>
    </source>
</evidence>
<dbReference type="STRING" id="42251.A0A2T6ZTV8"/>
<evidence type="ECO:0000259" key="2">
    <source>
        <dbReference type="Pfam" id="PF25324"/>
    </source>
</evidence>
<dbReference type="AlphaFoldDB" id="A0A2T6ZTV8"/>
<dbReference type="Pfam" id="PF13391">
    <property type="entry name" value="HNH_2"/>
    <property type="match status" value="1"/>
</dbReference>